<dbReference type="STRING" id="1271860.SAMN05216174_1306"/>
<organism evidence="2 3">
    <name type="scientific">Actinokineospora iranica</name>
    <dbReference type="NCBI Taxonomy" id="1271860"/>
    <lineage>
        <taxon>Bacteria</taxon>
        <taxon>Bacillati</taxon>
        <taxon>Actinomycetota</taxon>
        <taxon>Actinomycetes</taxon>
        <taxon>Pseudonocardiales</taxon>
        <taxon>Pseudonocardiaceae</taxon>
        <taxon>Actinokineospora</taxon>
    </lineage>
</organism>
<feature type="compositionally biased region" description="Basic and acidic residues" evidence="1">
    <location>
        <begin position="123"/>
        <end position="134"/>
    </location>
</feature>
<gene>
    <name evidence="2" type="ORF">SAMN05216174_1306</name>
</gene>
<dbReference type="Pfam" id="PF02575">
    <property type="entry name" value="YbaB_DNA_bd"/>
    <property type="match status" value="1"/>
</dbReference>
<dbReference type="GO" id="GO:0003677">
    <property type="term" value="F:DNA binding"/>
    <property type="evidence" value="ECO:0007669"/>
    <property type="project" value="UniProtKB-KW"/>
</dbReference>
<dbReference type="SUPFAM" id="SSF82607">
    <property type="entry name" value="YbaB-like"/>
    <property type="match status" value="1"/>
</dbReference>
<feature type="region of interest" description="Disordered" evidence="1">
    <location>
        <begin position="123"/>
        <end position="147"/>
    </location>
</feature>
<protein>
    <submittedName>
        <fullName evidence="2">Conserved DNA-binding protein YbaB</fullName>
    </submittedName>
</protein>
<name>A0A1G6ZEY3_9PSEU</name>
<keyword evidence="2" id="KW-0238">DNA-binding</keyword>
<evidence type="ECO:0000313" key="2">
    <source>
        <dbReference type="EMBL" id="SDE01209.1"/>
    </source>
</evidence>
<dbReference type="AlphaFoldDB" id="A0A1G6ZEY3"/>
<dbReference type="RefSeq" id="WP_091457953.1">
    <property type="nucleotide sequence ID" value="NZ_FMZZ01000030.1"/>
</dbReference>
<evidence type="ECO:0000256" key="1">
    <source>
        <dbReference type="SAM" id="MobiDB-lite"/>
    </source>
</evidence>
<dbReference type="Gene3D" id="3.30.1310.10">
    <property type="entry name" value="Nucleoid-associated protein YbaB-like domain"/>
    <property type="match status" value="1"/>
</dbReference>
<reference evidence="3" key="1">
    <citation type="submission" date="2016-10" db="EMBL/GenBank/DDBJ databases">
        <authorList>
            <person name="Varghese N."/>
            <person name="Submissions S."/>
        </authorList>
    </citation>
    <scope>NUCLEOTIDE SEQUENCE [LARGE SCALE GENOMIC DNA]</scope>
    <source>
        <strain evidence="3">IBRC-M 10403</strain>
    </source>
</reference>
<keyword evidence="3" id="KW-1185">Reference proteome</keyword>
<dbReference type="InterPro" id="IPR004401">
    <property type="entry name" value="YbaB/EbfC"/>
</dbReference>
<proteinExistence type="predicted"/>
<dbReference type="OrthoDB" id="3685284at2"/>
<dbReference type="EMBL" id="FMZZ01000030">
    <property type="protein sequence ID" value="SDE01209.1"/>
    <property type="molecule type" value="Genomic_DNA"/>
</dbReference>
<accession>A0A1G6ZEY3</accession>
<evidence type="ECO:0000313" key="3">
    <source>
        <dbReference type="Proteomes" id="UP000199501"/>
    </source>
</evidence>
<dbReference type="InterPro" id="IPR036894">
    <property type="entry name" value="YbaB-like_sf"/>
</dbReference>
<dbReference type="Proteomes" id="UP000199501">
    <property type="component" value="Unassembled WGS sequence"/>
</dbReference>
<sequence>MTEPAFGVDAATTNAGLDRWASEIQAKADRYNAMQQQVTAITATASSQDGTVTITVDSAGAVTAIHFTEDLKRLPATAMADQVLTTMRAAQAKITDQVTEIVQTTVGDDPATAEAMISAYRSRFPEPDATVDRPTDDDDDFGGSIFH</sequence>